<gene>
    <name evidence="2" type="ORF">QQX09_13675</name>
</gene>
<dbReference type="SUPFAM" id="SSF159888">
    <property type="entry name" value="YdhG-like"/>
    <property type="match status" value="1"/>
</dbReference>
<dbReference type="Gene3D" id="3.90.1150.200">
    <property type="match status" value="1"/>
</dbReference>
<dbReference type="Pfam" id="PF08818">
    <property type="entry name" value="DUF1801"/>
    <property type="match status" value="1"/>
</dbReference>
<comment type="caution">
    <text evidence="2">The sequence shown here is derived from an EMBL/GenBank/DDBJ whole genome shotgun (WGS) entry which is preliminary data.</text>
</comment>
<name>A0ABT8GCP4_9MICO</name>
<protein>
    <submittedName>
        <fullName evidence="2">DUF1801 domain-containing protein</fullName>
    </submittedName>
</protein>
<evidence type="ECO:0000259" key="1">
    <source>
        <dbReference type="Pfam" id="PF08818"/>
    </source>
</evidence>
<sequence>MADNEVDAWMAAYDNPMKDVVERVRRIVLEADPRVGECIKWQAPTFTYRGNLASFFPRSRQHATLMFHKGALIPGEHPHLTGEGKEGRTMTFASVAEAEERRDELASIVAAWIALQDGA</sequence>
<feature type="domain" description="YdhG-like" evidence="1">
    <location>
        <begin position="18"/>
        <end position="113"/>
    </location>
</feature>
<dbReference type="InterPro" id="IPR014922">
    <property type="entry name" value="YdhG-like"/>
</dbReference>
<dbReference type="RefSeq" id="WP_301135764.1">
    <property type="nucleotide sequence ID" value="NZ_JAUHPW010000013.1"/>
</dbReference>
<organism evidence="2 3">
    <name type="scientific">Demequina litoralis</name>
    <dbReference type="NCBI Taxonomy" id="3051660"/>
    <lineage>
        <taxon>Bacteria</taxon>
        <taxon>Bacillati</taxon>
        <taxon>Actinomycetota</taxon>
        <taxon>Actinomycetes</taxon>
        <taxon>Micrococcales</taxon>
        <taxon>Demequinaceae</taxon>
        <taxon>Demequina</taxon>
    </lineage>
</organism>
<proteinExistence type="predicted"/>
<evidence type="ECO:0000313" key="3">
    <source>
        <dbReference type="Proteomes" id="UP001172728"/>
    </source>
</evidence>
<dbReference type="EMBL" id="JAUHPW010000013">
    <property type="protein sequence ID" value="MDN4476903.1"/>
    <property type="molecule type" value="Genomic_DNA"/>
</dbReference>
<keyword evidence="3" id="KW-1185">Reference proteome</keyword>
<evidence type="ECO:0000313" key="2">
    <source>
        <dbReference type="EMBL" id="MDN4476903.1"/>
    </source>
</evidence>
<reference evidence="2" key="1">
    <citation type="submission" date="2023-06" db="EMBL/GenBank/DDBJ databases">
        <title>Sysu t00192.</title>
        <authorList>
            <person name="Gao L."/>
            <person name="Fang B.-Z."/>
            <person name="Li W.-J."/>
        </authorList>
    </citation>
    <scope>NUCLEOTIDE SEQUENCE</scope>
    <source>
        <strain evidence="2">SYSU T00192</strain>
    </source>
</reference>
<dbReference type="Proteomes" id="UP001172728">
    <property type="component" value="Unassembled WGS sequence"/>
</dbReference>
<accession>A0ABT8GCP4</accession>